<comment type="similarity">
    <text evidence="2 9">Belongs to the uroporphyrinogen-III synthase family.</text>
</comment>
<evidence type="ECO:0000259" key="10">
    <source>
        <dbReference type="Pfam" id="PF02602"/>
    </source>
</evidence>
<dbReference type="GO" id="GO:0006780">
    <property type="term" value="P:uroporphyrinogen III biosynthetic process"/>
    <property type="evidence" value="ECO:0007669"/>
    <property type="project" value="UniProtKB-UniRule"/>
</dbReference>
<proteinExistence type="inferred from homology"/>
<reference evidence="11 12" key="1">
    <citation type="submission" date="2020-07" db="EMBL/GenBank/DDBJ databases">
        <title>Genomic Encyclopedia of Type Strains, Phase IV (KMG-V): Genome sequencing to study the core and pangenomes of soil and plant-associated prokaryotes.</title>
        <authorList>
            <person name="Whitman W."/>
        </authorList>
    </citation>
    <scope>NUCLEOTIDE SEQUENCE [LARGE SCALE GENOMIC DNA]</scope>
    <source>
        <strain evidence="11 12">X4EP2</strain>
    </source>
</reference>
<dbReference type="Proteomes" id="UP000589520">
    <property type="component" value="Unassembled WGS sequence"/>
</dbReference>
<keyword evidence="4 9" id="KW-0456">Lyase</keyword>
<evidence type="ECO:0000313" key="12">
    <source>
        <dbReference type="Proteomes" id="UP000589520"/>
    </source>
</evidence>
<comment type="catalytic activity">
    <reaction evidence="8 9">
        <text>hydroxymethylbilane = uroporphyrinogen III + H2O</text>
        <dbReference type="Rhea" id="RHEA:18965"/>
        <dbReference type="ChEBI" id="CHEBI:15377"/>
        <dbReference type="ChEBI" id="CHEBI:57308"/>
        <dbReference type="ChEBI" id="CHEBI:57845"/>
        <dbReference type="EC" id="4.2.1.75"/>
    </reaction>
</comment>
<dbReference type="RefSeq" id="WP_179492374.1">
    <property type="nucleotide sequence ID" value="NZ_JACCCW010000002.1"/>
</dbReference>
<evidence type="ECO:0000256" key="5">
    <source>
        <dbReference type="ARBA" id="ARBA00023244"/>
    </source>
</evidence>
<dbReference type="InterPro" id="IPR036108">
    <property type="entry name" value="4pyrrol_syn_uPrphyn_synt_sf"/>
</dbReference>
<dbReference type="EC" id="4.2.1.75" evidence="3 9"/>
<keyword evidence="12" id="KW-1185">Reference proteome</keyword>
<dbReference type="GO" id="GO:0004852">
    <property type="term" value="F:uroporphyrinogen-III synthase activity"/>
    <property type="evidence" value="ECO:0007669"/>
    <property type="project" value="UniProtKB-UniRule"/>
</dbReference>
<evidence type="ECO:0000256" key="2">
    <source>
        <dbReference type="ARBA" id="ARBA00008133"/>
    </source>
</evidence>
<name>A0A7Y9PIX0_9BACT</name>
<evidence type="ECO:0000313" key="11">
    <source>
        <dbReference type="EMBL" id="NYF80750.1"/>
    </source>
</evidence>
<dbReference type="Gene3D" id="3.40.50.10090">
    <property type="match status" value="2"/>
</dbReference>
<comment type="caution">
    <text evidence="11">The sequence shown here is derived from an EMBL/GenBank/DDBJ whole genome shotgun (WGS) entry which is preliminary data.</text>
</comment>
<protein>
    <recommendedName>
        <fullName evidence="7 9">Uroporphyrinogen-III synthase</fullName>
        <ecNumber evidence="3 9">4.2.1.75</ecNumber>
    </recommendedName>
</protein>
<keyword evidence="5 9" id="KW-0627">Porphyrin biosynthesis</keyword>
<dbReference type="AlphaFoldDB" id="A0A7Y9PIX0"/>
<dbReference type="PANTHER" id="PTHR38042">
    <property type="entry name" value="UROPORPHYRINOGEN-III SYNTHASE, CHLOROPLASTIC"/>
    <property type="match status" value="1"/>
</dbReference>
<accession>A0A7Y9PIX0</accession>
<dbReference type="SUPFAM" id="SSF69618">
    <property type="entry name" value="HemD-like"/>
    <property type="match status" value="1"/>
</dbReference>
<dbReference type="InterPro" id="IPR003754">
    <property type="entry name" value="4pyrrol_synth_uPrphyn_synth"/>
</dbReference>
<dbReference type="InterPro" id="IPR039793">
    <property type="entry name" value="UROS/Hem4"/>
</dbReference>
<evidence type="ECO:0000256" key="1">
    <source>
        <dbReference type="ARBA" id="ARBA00004772"/>
    </source>
</evidence>
<dbReference type="GO" id="GO:0006782">
    <property type="term" value="P:protoporphyrinogen IX biosynthetic process"/>
    <property type="evidence" value="ECO:0007669"/>
    <property type="project" value="UniProtKB-UniRule"/>
</dbReference>
<dbReference type="CDD" id="cd06578">
    <property type="entry name" value="HemD"/>
    <property type="match status" value="1"/>
</dbReference>
<dbReference type="PANTHER" id="PTHR38042:SF1">
    <property type="entry name" value="UROPORPHYRINOGEN-III SYNTHASE, CHLOROPLASTIC"/>
    <property type="match status" value="1"/>
</dbReference>
<organism evidence="11 12">
    <name type="scientific">Granulicella arctica</name>
    <dbReference type="NCBI Taxonomy" id="940613"/>
    <lineage>
        <taxon>Bacteria</taxon>
        <taxon>Pseudomonadati</taxon>
        <taxon>Acidobacteriota</taxon>
        <taxon>Terriglobia</taxon>
        <taxon>Terriglobales</taxon>
        <taxon>Acidobacteriaceae</taxon>
        <taxon>Granulicella</taxon>
    </lineage>
</organism>
<comment type="pathway">
    <text evidence="1 9">Porphyrin-containing compound metabolism; protoporphyrin-IX biosynthesis; coproporphyrinogen-III from 5-aminolevulinate: step 3/4.</text>
</comment>
<dbReference type="EMBL" id="JACCCW010000002">
    <property type="protein sequence ID" value="NYF80750.1"/>
    <property type="molecule type" value="Genomic_DNA"/>
</dbReference>
<evidence type="ECO:0000256" key="4">
    <source>
        <dbReference type="ARBA" id="ARBA00023239"/>
    </source>
</evidence>
<evidence type="ECO:0000256" key="9">
    <source>
        <dbReference type="RuleBase" id="RU366031"/>
    </source>
</evidence>
<feature type="domain" description="Tetrapyrrole biosynthesis uroporphyrinogen III synthase" evidence="10">
    <location>
        <begin position="19"/>
        <end position="245"/>
    </location>
</feature>
<evidence type="ECO:0000256" key="8">
    <source>
        <dbReference type="ARBA" id="ARBA00048617"/>
    </source>
</evidence>
<evidence type="ECO:0000256" key="6">
    <source>
        <dbReference type="ARBA" id="ARBA00037589"/>
    </source>
</evidence>
<gene>
    <name evidence="11" type="ORF">HDF17_003070</name>
</gene>
<comment type="function">
    <text evidence="6 9">Catalyzes cyclization of the linear tetrapyrrole, hydroxymethylbilane, to the macrocyclic uroporphyrinogen III.</text>
</comment>
<evidence type="ECO:0000256" key="3">
    <source>
        <dbReference type="ARBA" id="ARBA00013109"/>
    </source>
</evidence>
<dbReference type="Pfam" id="PF02602">
    <property type="entry name" value="HEM4"/>
    <property type="match status" value="1"/>
</dbReference>
<evidence type="ECO:0000256" key="7">
    <source>
        <dbReference type="ARBA" id="ARBA00040167"/>
    </source>
</evidence>
<sequence>MPLTGKRILITRTRQQASELAACLESLGAQPILIPTIELAPPSSFQTLDAALSNLSSFDWLLFTSANAVQSFAQRAQHLNLIPNPKQIAVIGPATAKAVQRIGLTPNLIPPKFVAESLVEALTPHAPGASMLLVRAEQARDILPDTLAAAGAHLTIVPAYRTITPPNSIAALHEILTDPNRYPDAITFTSSSTVTNLVTLLEAADLTLPETIVRASIGSITSRTLRDLGYPPNLEADEATIASLCEALERHFSAE</sequence>